<evidence type="ECO:0000256" key="1">
    <source>
        <dbReference type="SAM" id="MobiDB-lite"/>
    </source>
</evidence>
<dbReference type="EMBL" id="CP034550">
    <property type="protein sequence ID" value="QFZ20425.1"/>
    <property type="molecule type" value="Genomic_DNA"/>
</dbReference>
<dbReference type="OrthoDB" id="4321685at2"/>
<feature type="domain" description="CYTH" evidence="2">
    <location>
        <begin position="31"/>
        <end position="210"/>
    </location>
</feature>
<feature type="compositionally biased region" description="Basic residues" evidence="1">
    <location>
        <begin position="1"/>
        <end position="11"/>
    </location>
</feature>
<dbReference type="Gene3D" id="2.40.320.10">
    <property type="entry name" value="Hypothetical Protein Pfu-838710-001"/>
    <property type="match status" value="1"/>
</dbReference>
<organism evidence="3 4">
    <name type="scientific">Saccharothrix syringae</name>
    <name type="common">Nocardiopsis syringae</name>
    <dbReference type="NCBI Taxonomy" id="103733"/>
    <lineage>
        <taxon>Bacteria</taxon>
        <taxon>Bacillati</taxon>
        <taxon>Actinomycetota</taxon>
        <taxon>Actinomycetes</taxon>
        <taxon>Pseudonocardiales</taxon>
        <taxon>Pseudonocardiaceae</taxon>
        <taxon>Saccharothrix</taxon>
    </lineage>
</organism>
<dbReference type="AlphaFoldDB" id="A0A5Q0H3D2"/>
<feature type="region of interest" description="Disordered" evidence="1">
    <location>
        <begin position="1"/>
        <end position="33"/>
    </location>
</feature>
<dbReference type="InterPro" id="IPR033469">
    <property type="entry name" value="CYTH-like_dom_sf"/>
</dbReference>
<dbReference type="PANTHER" id="PTHR21028">
    <property type="entry name" value="SI:CH211-156B7.4"/>
    <property type="match status" value="1"/>
</dbReference>
<evidence type="ECO:0000313" key="4">
    <source>
        <dbReference type="Proteomes" id="UP000325787"/>
    </source>
</evidence>
<dbReference type="NCBIfam" id="TIGR00318">
    <property type="entry name" value="cyaB"/>
    <property type="match status" value="1"/>
</dbReference>
<proteinExistence type="predicted"/>
<evidence type="ECO:0000313" key="3">
    <source>
        <dbReference type="EMBL" id="QFZ20425.1"/>
    </source>
</evidence>
<dbReference type="SMART" id="SM01118">
    <property type="entry name" value="CYTH"/>
    <property type="match status" value="1"/>
</dbReference>
<evidence type="ECO:0000259" key="2">
    <source>
        <dbReference type="PROSITE" id="PS51707"/>
    </source>
</evidence>
<dbReference type="PANTHER" id="PTHR21028:SF2">
    <property type="entry name" value="CYTH DOMAIN-CONTAINING PROTEIN"/>
    <property type="match status" value="1"/>
</dbReference>
<protein>
    <submittedName>
        <fullName evidence="3">Class IV adenylate cyclase</fullName>
    </submittedName>
</protein>
<dbReference type="Pfam" id="PF01928">
    <property type="entry name" value="CYTH"/>
    <property type="match status" value="1"/>
</dbReference>
<name>A0A5Q0H3D2_SACSY</name>
<dbReference type="InterPro" id="IPR023577">
    <property type="entry name" value="CYTH_domain"/>
</dbReference>
<accession>A0A5Q0H3D2</accession>
<gene>
    <name evidence="3" type="primary">cyaB</name>
    <name evidence="3" type="ORF">EKG83_26090</name>
</gene>
<dbReference type="InterPro" id="IPR008173">
    <property type="entry name" value="Adenylyl_cyclase_CyaB"/>
</dbReference>
<dbReference type="PROSITE" id="PS51707">
    <property type="entry name" value="CYTH"/>
    <property type="match status" value="1"/>
</dbReference>
<sequence length="213" mass="23901">MPGRPAHRRRGRPDPRGTAPRHPGRTPSVKYTEVEQKYALPDADADAVTARLTELGATAAEPSRQIDAYYNHPGRDFLAPDTITEWVRFRTEQRGSSFNYKQWHKPGEGTAHATEYETPVGDIEALRHAFEALGFPPLVTVDKTRTTWQLDDVEIALDRVADAGDFVEFEFKGEADTVEDAHARLDKTIADLGVDLGERVNRGYPHILLGRER</sequence>
<dbReference type="CDD" id="cd07890">
    <property type="entry name" value="CYTH-like_AC_IV-like"/>
    <property type="match status" value="1"/>
</dbReference>
<dbReference type="KEGG" id="ssyi:EKG83_26090"/>
<keyword evidence="4" id="KW-1185">Reference proteome</keyword>
<dbReference type="Proteomes" id="UP000325787">
    <property type="component" value="Chromosome"/>
</dbReference>
<reference evidence="4" key="1">
    <citation type="journal article" date="2021" name="Curr. Microbiol.">
        <title>Complete genome of nocamycin-producing strain Saccharothrix syringae NRRL B-16468 reveals the biosynthetic potential for secondary metabolites.</title>
        <authorList>
            <person name="Mo X."/>
            <person name="Yang S."/>
        </authorList>
    </citation>
    <scope>NUCLEOTIDE SEQUENCE [LARGE SCALE GENOMIC DNA]</scope>
    <source>
        <strain evidence="4">ATCC 51364 / DSM 43886 / JCM 6844 / KCTC 9398 / NBRC 14523 / NRRL B-16468 / INA 2240</strain>
    </source>
</reference>
<dbReference type="SUPFAM" id="SSF55154">
    <property type="entry name" value="CYTH-like phosphatases"/>
    <property type="match status" value="1"/>
</dbReference>